<evidence type="ECO:0000313" key="2">
    <source>
        <dbReference type="EMBL" id="RBW60645.1"/>
    </source>
</evidence>
<name>A0A366XBT7_9RHOB</name>
<dbReference type="CDD" id="cd01741">
    <property type="entry name" value="GATase1_1"/>
    <property type="match status" value="1"/>
</dbReference>
<dbReference type="InterPro" id="IPR044992">
    <property type="entry name" value="ChyE-like"/>
</dbReference>
<evidence type="ECO:0000313" key="3">
    <source>
        <dbReference type="Proteomes" id="UP000252706"/>
    </source>
</evidence>
<dbReference type="Pfam" id="PF00117">
    <property type="entry name" value="GATase"/>
    <property type="match status" value="1"/>
</dbReference>
<sequence length="255" mass="28126">MALKFDTTTDPKMAQTKLTIGILETGRPPEELKQVYGDYPGMVASWLGDLDAHFVSYPVLDNELPPSPTEADLWVITGSKFGAYEDHPWIPPLEDFIRACKQENAMMFGICFGHQMIAQALGGVVRKSTKGWGLGVHEYDFKNWPAELGQQPRNLAIQAYHQDQVEEIPDGAEVLASSPFCEAAALWYPGFAITVQGHPEFAKPYASALLESRRGTVLSDKDVDQGQENMAIADNRASIATLVGQILRNKQSQMA</sequence>
<protein>
    <recommendedName>
        <fullName evidence="1">Glutamine amidotransferase domain-containing protein</fullName>
    </recommendedName>
</protein>
<dbReference type="InterPro" id="IPR029062">
    <property type="entry name" value="Class_I_gatase-like"/>
</dbReference>
<accession>A0A366XBT7</accession>
<dbReference type="GO" id="GO:0005829">
    <property type="term" value="C:cytosol"/>
    <property type="evidence" value="ECO:0007669"/>
    <property type="project" value="TreeGrafter"/>
</dbReference>
<proteinExistence type="predicted"/>
<dbReference type="AlphaFoldDB" id="A0A366XBT7"/>
<dbReference type="PANTHER" id="PTHR42695:SF5">
    <property type="entry name" value="GLUTAMINE AMIDOTRANSFERASE YLR126C-RELATED"/>
    <property type="match status" value="1"/>
</dbReference>
<dbReference type="InterPro" id="IPR017926">
    <property type="entry name" value="GATASE"/>
</dbReference>
<dbReference type="Proteomes" id="UP000252706">
    <property type="component" value="Unassembled WGS sequence"/>
</dbReference>
<gene>
    <name evidence="2" type="ORF">DS909_04290</name>
</gene>
<evidence type="ECO:0000259" key="1">
    <source>
        <dbReference type="Pfam" id="PF00117"/>
    </source>
</evidence>
<organism evidence="2 3">
    <name type="scientific">Phaeobacter gallaeciensis</name>
    <dbReference type="NCBI Taxonomy" id="60890"/>
    <lineage>
        <taxon>Bacteria</taxon>
        <taxon>Pseudomonadati</taxon>
        <taxon>Pseudomonadota</taxon>
        <taxon>Alphaproteobacteria</taxon>
        <taxon>Rhodobacterales</taxon>
        <taxon>Roseobacteraceae</taxon>
        <taxon>Phaeobacter</taxon>
    </lineage>
</organism>
<dbReference type="PANTHER" id="PTHR42695">
    <property type="entry name" value="GLUTAMINE AMIDOTRANSFERASE YLR126C-RELATED"/>
    <property type="match status" value="1"/>
</dbReference>
<dbReference type="EMBL" id="QOCE01000011">
    <property type="protein sequence ID" value="RBW60645.1"/>
    <property type="molecule type" value="Genomic_DNA"/>
</dbReference>
<dbReference type="SUPFAM" id="SSF52317">
    <property type="entry name" value="Class I glutamine amidotransferase-like"/>
    <property type="match status" value="1"/>
</dbReference>
<comment type="caution">
    <text evidence="2">The sequence shown here is derived from an EMBL/GenBank/DDBJ whole genome shotgun (WGS) entry which is preliminary data.</text>
</comment>
<reference evidence="2 3" key="1">
    <citation type="submission" date="2018-07" db="EMBL/GenBank/DDBJ databases">
        <title>Modular assembly of carbohydrate-degrading microbial communities in the ocean.</title>
        <authorList>
            <person name="Enke T.N."/>
            <person name="Datta M.S."/>
            <person name="Schwartzman J.A."/>
            <person name="Cermak N."/>
            <person name="Schmitz D.A."/>
            <person name="Barrere J."/>
            <person name="Cordero O.X."/>
        </authorList>
    </citation>
    <scope>NUCLEOTIDE SEQUENCE [LARGE SCALE GENOMIC DNA]</scope>
    <source>
        <strain evidence="2 3">C3M10</strain>
    </source>
</reference>
<dbReference type="Gene3D" id="3.40.50.880">
    <property type="match status" value="1"/>
</dbReference>
<feature type="domain" description="Glutamine amidotransferase" evidence="1">
    <location>
        <begin position="93"/>
        <end position="202"/>
    </location>
</feature>